<reference evidence="1 2" key="1">
    <citation type="submission" date="2020-10" db="EMBL/GenBank/DDBJ databases">
        <title>The draft genomes of Cyclamen pathogen Pseudomonas sp.</title>
        <authorList>
            <person name="Fujikawa T."/>
            <person name="Sawada H."/>
        </authorList>
    </citation>
    <scope>NUCLEOTIDE SEQUENCE [LARGE SCALE GENOMIC DNA]</scope>
    <source>
        <strain evidence="1 2">MAFF 301449</strain>
    </source>
</reference>
<dbReference type="SUPFAM" id="SSF69635">
    <property type="entry name" value="Type III secretory system chaperone-like"/>
    <property type="match status" value="1"/>
</dbReference>
<dbReference type="Proteomes" id="UP000613075">
    <property type="component" value="Unassembled WGS sequence"/>
</dbReference>
<protein>
    <submittedName>
        <fullName evidence="1">CesT family type III secretion system chaperone</fullName>
    </submittedName>
</protein>
<name>A0ABR9SYU6_9PSED</name>
<dbReference type="Gene3D" id="3.30.1460.10">
    <property type="match status" value="1"/>
</dbReference>
<proteinExistence type="predicted"/>
<gene>
    <name evidence="1" type="ORF">IQK56_26060</name>
</gene>
<keyword evidence="2" id="KW-1185">Reference proteome</keyword>
<dbReference type="RefSeq" id="WP_193863564.1">
    <property type="nucleotide sequence ID" value="NZ_JADDUM010000242.1"/>
</dbReference>
<dbReference type="InterPro" id="IPR010261">
    <property type="entry name" value="Tir_chaperone"/>
</dbReference>
<sequence length="157" mass="17489">MKSGDYILRAFGLKLGLPDLEFDGFRMCQLKVEGLRLAIYDNRVKSCITLFCEMTSPAMNDQELVAWHKLLFGAQFDFVHEETVVIGLNPTSDAMVAMSHIADEHVSLSLLSEKMNALVDWVLNCSCQFAAQSMSVPTTLKPSSYQTDVRFSGVKDA</sequence>
<accession>A0ABR9SYU6</accession>
<dbReference type="Pfam" id="PF05932">
    <property type="entry name" value="CesT"/>
    <property type="match status" value="1"/>
</dbReference>
<organism evidence="1 2">
    <name type="scientific">Pseudomonas cyclaminis</name>
    <dbReference type="NCBI Taxonomy" id="2781239"/>
    <lineage>
        <taxon>Bacteria</taxon>
        <taxon>Pseudomonadati</taxon>
        <taxon>Pseudomonadota</taxon>
        <taxon>Gammaproteobacteria</taxon>
        <taxon>Pseudomonadales</taxon>
        <taxon>Pseudomonadaceae</taxon>
        <taxon>Pseudomonas</taxon>
    </lineage>
</organism>
<evidence type="ECO:0000313" key="1">
    <source>
        <dbReference type="EMBL" id="MBE8594098.1"/>
    </source>
</evidence>
<evidence type="ECO:0000313" key="2">
    <source>
        <dbReference type="Proteomes" id="UP000613075"/>
    </source>
</evidence>
<comment type="caution">
    <text evidence="1">The sequence shown here is derived from an EMBL/GenBank/DDBJ whole genome shotgun (WGS) entry which is preliminary data.</text>
</comment>
<dbReference type="EMBL" id="JADDUM010000242">
    <property type="protein sequence ID" value="MBE8594098.1"/>
    <property type="molecule type" value="Genomic_DNA"/>
</dbReference>